<dbReference type="SUPFAM" id="SSF117143">
    <property type="entry name" value="Flagellar hook protein flgE"/>
    <property type="match status" value="1"/>
</dbReference>
<keyword evidence="6" id="KW-0969">Cilium</keyword>
<dbReference type="GeneID" id="99747906"/>
<name>A0A0M6WEP7_9FIRM</name>
<evidence type="ECO:0000259" key="4">
    <source>
        <dbReference type="Pfam" id="PF06429"/>
    </source>
</evidence>
<protein>
    <submittedName>
        <fullName evidence="6">Flagellar basal body rod protein FlgG</fullName>
    </submittedName>
    <submittedName>
        <fullName evidence="7">Flagellar hook-basal body complex protein</fullName>
    </submittedName>
</protein>
<dbReference type="EMBL" id="WNAL01000035">
    <property type="protein sequence ID" value="MTR82765.1"/>
    <property type="molecule type" value="Genomic_DNA"/>
</dbReference>
<dbReference type="InterPro" id="IPR001444">
    <property type="entry name" value="Flag_bb_rod_N"/>
</dbReference>
<reference evidence="7 9" key="3">
    <citation type="journal article" date="2019" name="Nat. Med.">
        <title>A library of human gut bacterial isolates paired with longitudinal multiomics data enables mechanistic microbiome research.</title>
        <authorList>
            <person name="Poyet M."/>
            <person name="Groussin M."/>
            <person name="Gibbons S.M."/>
            <person name="Avila-Pacheco J."/>
            <person name="Jiang X."/>
            <person name="Kearney S.M."/>
            <person name="Perrotta A.R."/>
            <person name="Berdy B."/>
            <person name="Zhao S."/>
            <person name="Lieberman T.D."/>
            <person name="Swanson P.K."/>
            <person name="Smith M."/>
            <person name="Roesemann S."/>
            <person name="Alexander J.E."/>
            <person name="Rich S.A."/>
            <person name="Livny J."/>
            <person name="Vlamakis H."/>
            <person name="Clish C."/>
            <person name="Bullock K."/>
            <person name="Deik A."/>
            <person name="Scott J."/>
            <person name="Pierce K.A."/>
            <person name="Xavier R.J."/>
            <person name="Alm E.J."/>
        </authorList>
    </citation>
    <scope>NUCLEOTIDE SEQUENCE [LARGE SCALE GENOMIC DNA]</scope>
    <source>
        <strain evidence="7 9">BIOML-A1</strain>
    </source>
</reference>
<reference evidence="8" key="2">
    <citation type="submission" date="2015-05" db="EMBL/GenBank/DDBJ databases">
        <authorList>
            <consortium name="Pathogen Informatics"/>
        </authorList>
    </citation>
    <scope>NUCLEOTIDE SEQUENCE [LARGE SCALE GENOMIC DNA]</scope>
    <source>
        <strain evidence="8">M72</strain>
    </source>
</reference>
<accession>A0A0M6WEP7</accession>
<dbReference type="RefSeq" id="WP_055067236.1">
    <property type="nucleotide sequence ID" value="NZ_CP173697.1"/>
</dbReference>
<feature type="domain" description="Flagellar hook protein FlgE/F/G-like D1" evidence="5">
    <location>
        <begin position="95"/>
        <end position="166"/>
    </location>
</feature>
<dbReference type="AlphaFoldDB" id="A0A0M6WEP7"/>
<dbReference type="PANTHER" id="PTHR30435">
    <property type="entry name" value="FLAGELLAR PROTEIN"/>
    <property type="match status" value="1"/>
</dbReference>
<comment type="similarity">
    <text evidence="1 2">Belongs to the flagella basal body rod proteins family.</text>
</comment>
<dbReference type="InterPro" id="IPR053967">
    <property type="entry name" value="LlgE_F_G-like_D1"/>
</dbReference>
<dbReference type="Pfam" id="PF22692">
    <property type="entry name" value="LlgE_F_G_D1"/>
    <property type="match status" value="1"/>
</dbReference>
<dbReference type="OrthoDB" id="9804559at2"/>
<dbReference type="GO" id="GO:0009425">
    <property type="term" value="C:bacterial-type flagellum basal body"/>
    <property type="evidence" value="ECO:0007669"/>
    <property type="project" value="UniProtKB-SubCell"/>
</dbReference>
<dbReference type="Pfam" id="PF06429">
    <property type="entry name" value="Flg_bbr_C"/>
    <property type="match status" value="1"/>
</dbReference>
<dbReference type="Pfam" id="PF00460">
    <property type="entry name" value="Flg_bb_rod"/>
    <property type="match status" value="1"/>
</dbReference>
<dbReference type="InterPro" id="IPR020013">
    <property type="entry name" value="Flagellar_FlgE/F/G"/>
</dbReference>
<reference evidence="6" key="1">
    <citation type="submission" date="2015-05" db="EMBL/GenBank/DDBJ databases">
        <authorList>
            <person name="Wang D.B."/>
            <person name="Wang M."/>
        </authorList>
    </citation>
    <scope>NUCLEOTIDE SEQUENCE [LARGE SCALE GENOMIC DNA]</scope>
    <source>
        <strain evidence="6">M72</strain>
    </source>
</reference>
<evidence type="ECO:0000256" key="1">
    <source>
        <dbReference type="ARBA" id="ARBA00009677"/>
    </source>
</evidence>
<dbReference type="InterPro" id="IPR019776">
    <property type="entry name" value="Flagellar_basal_body_rod_CS"/>
</dbReference>
<dbReference type="EMBL" id="CVRR01000007">
    <property type="protein sequence ID" value="CRL34750.1"/>
    <property type="molecule type" value="Genomic_DNA"/>
</dbReference>
<evidence type="ECO:0000259" key="3">
    <source>
        <dbReference type="Pfam" id="PF00460"/>
    </source>
</evidence>
<sequence>MMRSLYTAATGMIAQQTNLDTISNNLSNVNTTGYKTERTEFKSLLYQTLQTKTTTANGANKPVGAQVGLGTRVAATMSNYTQGAREETEIPTDFALEGKGFFAVRGVDGQTYYTRNGNFSWSQDSNGNTILATSEGLPVLDSRGNTIRVPRGVSSESMVFSSNGTIGYKDATGNVVSLNQSFGIYQFNNPAGLEKMSGSKLAATAASGNPMLEGQNAGLTKTGVYQGYIEASNVQVADEMVNMIIAQRAYELNSKAITTSDSMLETANNLKR</sequence>
<evidence type="ECO:0000313" key="8">
    <source>
        <dbReference type="Proteomes" id="UP000049979"/>
    </source>
</evidence>
<dbReference type="InterPro" id="IPR010930">
    <property type="entry name" value="Flg_bb/hook_C_dom"/>
</dbReference>
<organism evidence="6 8">
    <name type="scientific">Roseburia faecis</name>
    <dbReference type="NCBI Taxonomy" id="301302"/>
    <lineage>
        <taxon>Bacteria</taxon>
        <taxon>Bacillati</taxon>
        <taxon>Bacillota</taxon>
        <taxon>Clostridia</taxon>
        <taxon>Lachnospirales</taxon>
        <taxon>Lachnospiraceae</taxon>
        <taxon>Roseburia</taxon>
    </lineage>
</organism>
<feature type="domain" description="Flagellar basal-body/hook protein C-terminal" evidence="4">
    <location>
        <begin position="226"/>
        <end position="270"/>
    </location>
</feature>
<dbReference type="Proteomes" id="UP000446657">
    <property type="component" value="Unassembled WGS sequence"/>
</dbReference>
<keyword evidence="6" id="KW-0282">Flagellum</keyword>
<gene>
    <name evidence="7" type="ORF">GMD30_13990</name>
    <name evidence="6" type="ORF">M72_22041</name>
</gene>
<evidence type="ECO:0000259" key="5">
    <source>
        <dbReference type="Pfam" id="PF22692"/>
    </source>
</evidence>
<dbReference type="Proteomes" id="UP000049979">
    <property type="component" value="Unassembled WGS sequence"/>
</dbReference>
<evidence type="ECO:0000313" key="6">
    <source>
        <dbReference type="EMBL" id="CRL34750.1"/>
    </source>
</evidence>
<feature type="domain" description="Flagellar basal body rod protein N-terminal" evidence="3">
    <location>
        <begin position="5"/>
        <end position="35"/>
    </location>
</feature>
<dbReference type="PANTHER" id="PTHR30435:SF19">
    <property type="entry name" value="FLAGELLAR BASAL-BODY ROD PROTEIN FLGG"/>
    <property type="match status" value="1"/>
</dbReference>
<dbReference type="STRING" id="301302.ERS852420_02418"/>
<dbReference type="NCBIfam" id="TIGR03506">
    <property type="entry name" value="FlgEFG_subfam"/>
    <property type="match status" value="2"/>
</dbReference>
<evidence type="ECO:0000256" key="2">
    <source>
        <dbReference type="RuleBase" id="RU362116"/>
    </source>
</evidence>
<proteinExistence type="inferred from homology"/>
<evidence type="ECO:0000313" key="9">
    <source>
        <dbReference type="Proteomes" id="UP000446657"/>
    </source>
</evidence>
<keyword evidence="6" id="KW-0966">Cell projection</keyword>
<keyword evidence="8" id="KW-1185">Reference proteome</keyword>
<dbReference type="GO" id="GO:0071978">
    <property type="term" value="P:bacterial-type flagellum-dependent swarming motility"/>
    <property type="evidence" value="ECO:0007669"/>
    <property type="project" value="TreeGrafter"/>
</dbReference>
<comment type="subcellular location">
    <subcellularLocation>
        <location evidence="2">Bacterial flagellum basal body</location>
    </subcellularLocation>
</comment>
<evidence type="ECO:0000313" key="7">
    <source>
        <dbReference type="EMBL" id="MTR82765.1"/>
    </source>
</evidence>
<keyword evidence="2" id="KW-0975">Bacterial flagellum</keyword>
<dbReference type="PROSITE" id="PS00588">
    <property type="entry name" value="FLAGELLA_BB_ROD"/>
    <property type="match status" value="1"/>
</dbReference>
<dbReference type="InterPro" id="IPR037925">
    <property type="entry name" value="FlgE/F/G-like"/>
</dbReference>